<dbReference type="GO" id="GO:0046873">
    <property type="term" value="F:metal ion transmembrane transporter activity"/>
    <property type="evidence" value="ECO:0007669"/>
    <property type="project" value="InterPro"/>
</dbReference>
<reference evidence="6 7" key="1">
    <citation type="submission" date="2016-05" db="EMBL/GenBank/DDBJ databases">
        <title>A degradative enzymes factory behind the ericoid mycorrhizal symbiosis.</title>
        <authorList>
            <consortium name="DOE Joint Genome Institute"/>
            <person name="Martino E."/>
            <person name="Morin E."/>
            <person name="Grelet G."/>
            <person name="Kuo A."/>
            <person name="Kohler A."/>
            <person name="Daghino S."/>
            <person name="Barry K."/>
            <person name="Choi C."/>
            <person name="Cichocki N."/>
            <person name="Clum A."/>
            <person name="Copeland A."/>
            <person name="Hainaut M."/>
            <person name="Haridas S."/>
            <person name="Labutti K."/>
            <person name="Lindquist E."/>
            <person name="Lipzen A."/>
            <person name="Khouja H.-R."/>
            <person name="Murat C."/>
            <person name="Ohm R."/>
            <person name="Olson A."/>
            <person name="Spatafora J."/>
            <person name="Veneault-Fourrey C."/>
            <person name="Henrissat B."/>
            <person name="Grigoriev I."/>
            <person name="Martin F."/>
            <person name="Perotto S."/>
        </authorList>
    </citation>
    <scope>NUCLEOTIDE SEQUENCE [LARGE SCALE GENOMIC DNA]</scope>
    <source>
        <strain evidence="6 7">UAMH 7357</strain>
    </source>
</reference>
<feature type="transmembrane region" description="Helical" evidence="5">
    <location>
        <begin position="491"/>
        <end position="514"/>
    </location>
</feature>
<dbReference type="SUPFAM" id="SSF144083">
    <property type="entry name" value="Magnesium transport protein CorA, transmembrane region"/>
    <property type="match status" value="1"/>
</dbReference>
<protein>
    <recommendedName>
        <fullName evidence="8">Cora-domain-containing protein</fullName>
    </recommendedName>
</protein>
<sequence length="565" mass="64680">MKSEPQKIREKYRDRVVGLWCDTITPWPGLDSLRNYIKDGYSCTFSPDALKSIVEDRAPCLLPSDISIINITSPSPDKVSEVSITDLNNLNKPDDLFNHLPSLEDNSDGSKLVIIENICPKTLTLIGGYYDIDPQFFAQYTNILSWYQMFEAVPERLSSLPSTKKTEDFLMIRYVSTRQLTEEPEASIRARSVIWPDMGNTRLGHSAGRLKPITGPEQTHPPMAFTRQCFTVWCKKKTNGNGWIAIMLLDKPFQLREKYGTLGTTEYRNPNLRPSADEDFSGLVSGQSFKKAFCAFFTQRCAKDNSYLKTCFTNPFLTLYEGYRIIASEWLVVNEYVRRELANIERHLEMQGSTFREREQYLKELYRIRKRCNKDHELVLEAFSQCEKRGQPLWPHAKEKGEERVVKQHTKDLEEDFSYVLGEIGTTISRLEKDINHLMALVAISEGRQSWQENRGISFLTLVATIFLPSSTVGTILGMQTQFAPGERNFWMLWAVAIPLTIMILLLTILYPIVSARVETIRGRYYGVKKAKRKFGVETGLLDEGSDLPKQPKVEVRQVESGSVV</sequence>
<evidence type="ECO:0000256" key="5">
    <source>
        <dbReference type="SAM" id="Phobius"/>
    </source>
</evidence>
<name>A0A2J6QKK1_9HELO</name>
<dbReference type="Pfam" id="PF01544">
    <property type="entry name" value="CorA"/>
    <property type="match status" value="1"/>
</dbReference>
<evidence type="ECO:0000256" key="1">
    <source>
        <dbReference type="ARBA" id="ARBA00004141"/>
    </source>
</evidence>
<keyword evidence="7" id="KW-1185">Reference proteome</keyword>
<organism evidence="6 7">
    <name type="scientific">Hyaloscypha hepaticicola</name>
    <dbReference type="NCBI Taxonomy" id="2082293"/>
    <lineage>
        <taxon>Eukaryota</taxon>
        <taxon>Fungi</taxon>
        <taxon>Dikarya</taxon>
        <taxon>Ascomycota</taxon>
        <taxon>Pezizomycotina</taxon>
        <taxon>Leotiomycetes</taxon>
        <taxon>Helotiales</taxon>
        <taxon>Hyaloscyphaceae</taxon>
        <taxon>Hyaloscypha</taxon>
    </lineage>
</organism>
<keyword evidence="3 5" id="KW-1133">Transmembrane helix</keyword>
<dbReference type="OrthoDB" id="5428055at2759"/>
<comment type="subcellular location">
    <subcellularLocation>
        <location evidence="1">Membrane</location>
        <topology evidence="1">Multi-pass membrane protein</topology>
    </subcellularLocation>
</comment>
<dbReference type="Proteomes" id="UP000235672">
    <property type="component" value="Unassembled WGS sequence"/>
</dbReference>
<evidence type="ECO:0000256" key="2">
    <source>
        <dbReference type="ARBA" id="ARBA00022692"/>
    </source>
</evidence>
<accession>A0A2J6QKK1</accession>
<evidence type="ECO:0000313" key="6">
    <source>
        <dbReference type="EMBL" id="PMD26756.1"/>
    </source>
</evidence>
<dbReference type="Gene3D" id="1.20.58.340">
    <property type="entry name" value="Magnesium transport protein CorA, transmembrane region"/>
    <property type="match status" value="1"/>
</dbReference>
<dbReference type="AlphaFoldDB" id="A0A2J6QKK1"/>
<evidence type="ECO:0000256" key="4">
    <source>
        <dbReference type="ARBA" id="ARBA00023136"/>
    </source>
</evidence>
<dbReference type="InterPro" id="IPR002523">
    <property type="entry name" value="MgTranspt_CorA/ZnTranspt_ZntB"/>
</dbReference>
<dbReference type="GO" id="GO:0016020">
    <property type="term" value="C:membrane"/>
    <property type="evidence" value="ECO:0007669"/>
    <property type="project" value="UniProtKB-SubCell"/>
</dbReference>
<evidence type="ECO:0008006" key="8">
    <source>
        <dbReference type="Google" id="ProtNLM"/>
    </source>
</evidence>
<evidence type="ECO:0000256" key="3">
    <source>
        <dbReference type="ARBA" id="ARBA00022989"/>
    </source>
</evidence>
<feature type="transmembrane region" description="Helical" evidence="5">
    <location>
        <begin position="457"/>
        <end position="479"/>
    </location>
</feature>
<evidence type="ECO:0000313" key="7">
    <source>
        <dbReference type="Proteomes" id="UP000235672"/>
    </source>
</evidence>
<dbReference type="InterPro" id="IPR045863">
    <property type="entry name" value="CorA_TM1_TM2"/>
</dbReference>
<dbReference type="STRING" id="1745343.A0A2J6QKK1"/>
<dbReference type="EMBL" id="KZ613467">
    <property type="protein sequence ID" value="PMD26756.1"/>
    <property type="molecule type" value="Genomic_DNA"/>
</dbReference>
<proteinExistence type="predicted"/>
<keyword evidence="2 5" id="KW-0812">Transmembrane</keyword>
<gene>
    <name evidence="6" type="ORF">NA56DRAFT_744073</name>
</gene>
<keyword evidence="4 5" id="KW-0472">Membrane</keyword>